<reference evidence="5 6" key="1">
    <citation type="submission" date="2021-01" db="EMBL/GenBank/DDBJ databases">
        <title>Whole genome shotgun sequence of Actinoplanes couchii NBRC 106145.</title>
        <authorList>
            <person name="Komaki H."/>
            <person name="Tamura T."/>
        </authorList>
    </citation>
    <scope>NUCLEOTIDE SEQUENCE [LARGE SCALE GENOMIC DNA]</scope>
    <source>
        <strain evidence="5 6">NBRC 106145</strain>
    </source>
</reference>
<dbReference type="InterPro" id="IPR029051">
    <property type="entry name" value="DUF4352"/>
</dbReference>
<evidence type="ECO:0000256" key="3">
    <source>
        <dbReference type="SAM" id="Phobius"/>
    </source>
</evidence>
<organism evidence="5 6">
    <name type="scientific">Actinoplanes couchii</name>
    <dbReference type="NCBI Taxonomy" id="403638"/>
    <lineage>
        <taxon>Bacteria</taxon>
        <taxon>Bacillati</taxon>
        <taxon>Actinomycetota</taxon>
        <taxon>Actinomycetes</taxon>
        <taxon>Micromonosporales</taxon>
        <taxon>Micromonosporaceae</taxon>
        <taxon>Actinoplanes</taxon>
    </lineage>
</organism>
<keyword evidence="3" id="KW-0812">Transmembrane</keyword>
<feature type="region of interest" description="Disordered" evidence="2">
    <location>
        <begin position="1"/>
        <end position="23"/>
    </location>
</feature>
<evidence type="ECO:0000313" key="6">
    <source>
        <dbReference type="Proteomes" id="UP000612282"/>
    </source>
</evidence>
<comment type="caution">
    <text evidence="5">The sequence shown here is derived from an EMBL/GenBank/DDBJ whole genome shotgun (WGS) entry which is preliminary data.</text>
</comment>
<dbReference type="Pfam" id="PF11611">
    <property type="entry name" value="DUF4352"/>
    <property type="match status" value="1"/>
</dbReference>
<accession>A0ABQ3XKW9</accession>
<evidence type="ECO:0000313" key="5">
    <source>
        <dbReference type="EMBL" id="GID59147.1"/>
    </source>
</evidence>
<keyword evidence="6" id="KW-1185">Reference proteome</keyword>
<keyword evidence="3" id="KW-0472">Membrane</keyword>
<feature type="domain" description="DUF4352" evidence="4">
    <location>
        <begin position="81"/>
        <end position="200"/>
    </location>
</feature>
<name>A0ABQ3XKW9_9ACTN</name>
<protein>
    <recommendedName>
        <fullName evidence="4">DUF4352 domain-containing protein</fullName>
    </recommendedName>
</protein>
<evidence type="ECO:0000256" key="2">
    <source>
        <dbReference type="SAM" id="MobiDB-lite"/>
    </source>
</evidence>
<dbReference type="EMBL" id="BOMG01000094">
    <property type="protein sequence ID" value="GID59147.1"/>
    <property type="molecule type" value="Genomic_DNA"/>
</dbReference>
<proteinExistence type="predicted"/>
<dbReference type="Gene3D" id="2.60.40.1240">
    <property type="match status" value="1"/>
</dbReference>
<dbReference type="RefSeq" id="WP_239145758.1">
    <property type="nucleotide sequence ID" value="NZ_BAAAQE010000094.1"/>
</dbReference>
<keyword evidence="1" id="KW-0732">Signal</keyword>
<dbReference type="Proteomes" id="UP000612282">
    <property type="component" value="Unassembled WGS sequence"/>
</dbReference>
<feature type="transmembrane region" description="Helical" evidence="3">
    <location>
        <begin position="31"/>
        <end position="54"/>
    </location>
</feature>
<evidence type="ECO:0000256" key="1">
    <source>
        <dbReference type="ARBA" id="ARBA00022729"/>
    </source>
</evidence>
<sequence>MTYPPQPGQPLPPQPDYGPGGYGPPPTKRRVWLWILVGILVVGGGCAGLFTACLGGAAKVASDAAGEMDANQKGENAVAGEMNKAATDGKFEFTVTGMKCGQKQVGGRFGSKAQGEFCVVSVTIKNTSTSAEAFADSSQKATDAAGNTYDVDSGASMAANDDGSTFYENINPGNQVKGKIAFDVPAGTKLASIVLHESAFTPGIKVPLS</sequence>
<evidence type="ECO:0000259" key="4">
    <source>
        <dbReference type="Pfam" id="PF11611"/>
    </source>
</evidence>
<keyword evidence="3" id="KW-1133">Transmembrane helix</keyword>
<gene>
    <name evidence="5" type="ORF">Aco03nite_075510</name>
</gene>
<dbReference type="InterPro" id="IPR029050">
    <property type="entry name" value="Immunoprotect_excell_Ig-like"/>
</dbReference>